<name>A0A838L3P9_9SPHN</name>
<sequence length="377" mass="41542">MEGAGEVLDLLQDRVDADLSQEALRLLFLGLSGGFFTAFADPDLPDFVPAVNTVLNGSMTNPDFVYATASIDGAGAYRISGERGDGLFVLIDIAAGGLGVMDKLGPSCGTIDLDSIDIEPDGRFELVLSQERPDGCTGNWRALDPRAVTLNLRQAAYDWGDGRDGRFAIERIDKPIAPRRRTAAEIAERLTALAGYPRRYAGLWMNVVKDQAAKGLWNRFEHDDWAGRGGVAGQHYYQGLFRIEPGHVLLLESELPETVRYWNVQLGDLVWNTIDWMNRQSSLNGGQATIDSDGKFRAVIATDDPGVPNWLDPGGWREGAIMLRWTEASSGPAPTLTLIPIGSLRDHLPTDTPTIGAEERDRRLRARRTGVQLRRRW</sequence>
<comment type="caution">
    <text evidence="1">The sequence shown here is derived from an EMBL/GenBank/DDBJ whole genome shotgun (WGS) entry which is preliminary data.</text>
</comment>
<protein>
    <recommendedName>
        <fullName evidence="3">DUF1214 domain-containing protein</fullName>
    </recommendedName>
</protein>
<evidence type="ECO:0000313" key="2">
    <source>
        <dbReference type="Proteomes" id="UP000570166"/>
    </source>
</evidence>
<gene>
    <name evidence="1" type="ORF">HZF05_06150</name>
</gene>
<dbReference type="Proteomes" id="UP000570166">
    <property type="component" value="Unassembled WGS sequence"/>
</dbReference>
<evidence type="ECO:0000313" key="1">
    <source>
        <dbReference type="EMBL" id="MBA2933677.1"/>
    </source>
</evidence>
<dbReference type="AlphaFoldDB" id="A0A838L3P9"/>
<reference evidence="1 2" key="1">
    <citation type="submission" date="2020-07" db="EMBL/GenBank/DDBJ databases">
        <authorList>
            <person name="Sun Q."/>
        </authorList>
    </citation>
    <scope>NUCLEOTIDE SEQUENCE [LARGE SCALE GENOMIC DNA]</scope>
    <source>
        <strain evidence="1 2">CGMCC 1.13654</strain>
    </source>
</reference>
<evidence type="ECO:0008006" key="3">
    <source>
        <dbReference type="Google" id="ProtNLM"/>
    </source>
</evidence>
<accession>A0A838L3P9</accession>
<proteinExistence type="predicted"/>
<dbReference type="EMBL" id="JACEIB010000003">
    <property type="protein sequence ID" value="MBA2933677.1"/>
    <property type="molecule type" value="Genomic_DNA"/>
</dbReference>
<keyword evidence="2" id="KW-1185">Reference proteome</keyword>
<organism evidence="1 2">
    <name type="scientific">Sphingomonas chungangi</name>
    <dbReference type="NCBI Taxonomy" id="2683589"/>
    <lineage>
        <taxon>Bacteria</taxon>
        <taxon>Pseudomonadati</taxon>
        <taxon>Pseudomonadota</taxon>
        <taxon>Alphaproteobacteria</taxon>
        <taxon>Sphingomonadales</taxon>
        <taxon>Sphingomonadaceae</taxon>
        <taxon>Sphingomonas</taxon>
    </lineage>
</organism>